<proteinExistence type="predicted"/>
<dbReference type="AlphaFoldDB" id="A0A9W6WL66"/>
<dbReference type="PANTHER" id="PTHR45658">
    <property type="entry name" value="GATA TRANSCRIPTION FACTOR"/>
    <property type="match status" value="1"/>
</dbReference>
<evidence type="ECO:0000313" key="7">
    <source>
        <dbReference type="EMBL" id="GME80286.1"/>
    </source>
</evidence>
<dbReference type="SMART" id="SM00401">
    <property type="entry name" value="ZnF_GATA"/>
    <property type="match status" value="1"/>
</dbReference>
<evidence type="ECO:0000259" key="6">
    <source>
        <dbReference type="PROSITE" id="PS50114"/>
    </source>
</evidence>
<comment type="caution">
    <text evidence="7">The sequence shown here is derived from an EMBL/GenBank/DDBJ whole genome shotgun (WGS) entry which is preliminary data.</text>
</comment>
<keyword evidence="8" id="KW-1185">Reference proteome</keyword>
<dbReference type="InterPro" id="IPR000679">
    <property type="entry name" value="Znf_GATA"/>
</dbReference>
<dbReference type="CDD" id="cd00202">
    <property type="entry name" value="ZnF_GATA"/>
    <property type="match status" value="1"/>
</dbReference>
<dbReference type="Gene3D" id="3.30.50.10">
    <property type="entry name" value="Erythroid Transcription Factor GATA-1, subunit A"/>
    <property type="match status" value="1"/>
</dbReference>
<accession>A0A9W6WL66</accession>
<dbReference type="GO" id="GO:0043565">
    <property type="term" value="F:sequence-specific DNA binding"/>
    <property type="evidence" value="ECO:0007669"/>
    <property type="project" value="InterPro"/>
</dbReference>
<keyword evidence="2 4" id="KW-0863">Zinc-finger</keyword>
<feature type="region of interest" description="Disordered" evidence="5">
    <location>
        <begin position="183"/>
        <end position="223"/>
    </location>
</feature>
<evidence type="ECO:0000256" key="2">
    <source>
        <dbReference type="ARBA" id="ARBA00022771"/>
    </source>
</evidence>
<evidence type="ECO:0000313" key="8">
    <source>
        <dbReference type="Proteomes" id="UP001165120"/>
    </source>
</evidence>
<keyword evidence="1" id="KW-0479">Metal-binding</keyword>
<dbReference type="SUPFAM" id="SSF57716">
    <property type="entry name" value="Glucocorticoid receptor-like (DNA-binding domain)"/>
    <property type="match status" value="1"/>
</dbReference>
<evidence type="ECO:0000256" key="4">
    <source>
        <dbReference type="PROSITE-ProRule" id="PRU00094"/>
    </source>
</evidence>
<protein>
    <submittedName>
        <fullName evidence="7">Unnamed protein product</fullName>
    </submittedName>
</protein>
<dbReference type="PROSITE" id="PS50114">
    <property type="entry name" value="GATA_ZN_FINGER_2"/>
    <property type="match status" value="1"/>
</dbReference>
<dbReference type="Pfam" id="PF00320">
    <property type="entry name" value="GATA"/>
    <property type="match status" value="1"/>
</dbReference>
<dbReference type="Proteomes" id="UP001165120">
    <property type="component" value="Unassembled WGS sequence"/>
</dbReference>
<evidence type="ECO:0000256" key="5">
    <source>
        <dbReference type="SAM" id="MobiDB-lite"/>
    </source>
</evidence>
<dbReference type="GO" id="GO:0006355">
    <property type="term" value="P:regulation of DNA-templated transcription"/>
    <property type="evidence" value="ECO:0007669"/>
    <property type="project" value="InterPro"/>
</dbReference>
<dbReference type="InterPro" id="IPR051140">
    <property type="entry name" value="GATA_TF"/>
</dbReference>
<gene>
    <name evidence="7" type="ORF">Cboi02_000636100</name>
</gene>
<organism evidence="7 8">
    <name type="scientific">Candida boidinii</name>
    <name type="common">Yeast</name>
    <dbReference type="NCBI Taxonomy" id="5477"/>
    <lineage>
        <taxon>Eukaryota</taxon>
        <taxon>Fungi</taxon>
        <taxon>Dikarya</taxon>
        <taxon>Ascomycota</taxon>
        <taxon>Saccharomycotina</taxon>
        <taxon>Pichiomycetes</taxon>
        <taxon>Pichiales</taxon>
        <taxon>Pichiaceae</taxon>
        <taxon>Ogataea</taxon>
        <taxon>Ogataea/Candida clade</taxon>
    </lineage>
</organism>
<keyword evidence="3" id="KW-0862">Zinc</keyword>
<reference evidence="7" key="1">
    <citation type="submission" date="2023-04" db="EMBL/GenBank/DDBJ databases">
        <title>Candida boidinii NBRC 10035.</title>
        <authorList>
            <person name="Ichikawa N."/>
            <person name="Sato H."/>
            <person name="Tonouchi N."/>
        </authorList>
    </citation>
    <scope>NUCLEOTIDE SEQUENCE</scope>
    <source>
        <strain evidence="7">NBRC 10035</strain>
    </source>
</reference>
<name>A0A9W6WL66_CANBO</name>
<dbReference type="PROSITE" id="PS00344">
    <property type="entry name" value="GATA_ZN_FINGER_1"/>
    <property type="match status" value="1"/>
</dbReference>
<evidence type="ECO:0000256" key="3">
    <source>
        <dbReference type="ARBA" id="ARBA00022833"/>
    </source>
</evidence>
<dbReference type="GO" id="GO:0008270">
    <property type="term" value="F:zinc ion binding"/>
    <property type="evidence" value="ECO:0007669"/>
    <property type="project" value="UniProtKB-KW"/>
</dbReference>
<dbReference type="EMBL" id="BSXN01003962">
    <property type="protein sequence ID" value="GME80286.1"/>
    <property type="molecule type" value="Genomic_DNA"/>
</dbReference>
<feature type="domain" description="GATA-type" evidence="6">
    <location>
        <begin position="201"/>
        <end position="255"/>
    </location>
</feature>
<dbReference type="InterPro" id="IPR013088">
    <property type="entry name" value="Znf_NHR/GATA"/>
</dbReference>
<evidence type="ECO:0000256" key="1">
    <source>
        <dbReference type="ARBA" id="ARBA00022723"/>
    </source>
</evidence>
<sequence length="269" mass="30227">MVILYHRPLALLYHQDLNSPAYQHGQLGPLQTQIQNIQISINDANSNLQTLNFLTNNFQNIIDHNGDIKSIPDEMLDDCLLKIQNLAQIYTSWAKARETAIQNSNYLTPSSTPTASHAPQYPTMPAQISVPVHMNHSSQFAEPSRIQQLNKKKNVLRAKGSVSPVQPMAEISAFQREVMMKKANKAKKGKPSIANSESSKEKRTNECAHCGSNETPEWRRGPDGERSLCNACGLFFAKLSKKYDEEAASRIMRDRRSTGLQLDRRISLP</sequence>